<reference evidence="4" key="1">
    <citation type="journal article" date="2018" name="Nat. Microbiol.">
        <title>Leveraging single-cell genomics to expand the fungal tree of life.</title>
        <authorList>
            <person name="Ahrendt S.R."/>
            <person name="Quandt C.A."/>
            <person name="Ciobanu D."/>
            <person name="Clum A."/>
            <person name="Salamov A."/>
            <person name="Andreopoulos B."/>
            <person name="Cheng J.F."/>
            <person name="Woyke T."/>
            <person name="Pelin A."/>
            <person name="Henrissat B."/>
            <person name="Reynolds N.K."/>
            <person name="Benny G.L."/>
            <person name="Smith M.E."/>
            <person name="James T.Y."/>
            <person name="Grigoriev I.V."/>
        </authorList>
    </citation>
    <scope>NUCLEOTIDE SEQUENCE [LARGE SCALE GENOMIC DNA]</scope>
</reference>
<name>A0A4P9Y768_9FUNG</name>
<organism evidence="3 4">
    <name type="scientific">Piptocephalis cylindrospora</name>
    <dbReference type="NCBI Taxonomy" id="1907219"/>
    <lineage>
        <taxon>Eukaryota</taxon>
        <taxon>Fungi</taxon>
        <taxon>Fungi incertae sedis</taxon>
        <taxon>Zoopagomycota</taxon>
        <taxon>Zoopagomycotina</taxon>
        <taxon>Zoopagomycetes</taxon>
        <taxon>Zoopagales</taxon>
        <taxon>Piptocephalidaceae</taxon>
        <taxon>Piptocephalis</taxon>
    </lineage>
</organism>
<proteinExistence type="predicted"/>
<keyword evidence="2" id="KW-0732">Signal</keyword>
<keyword evidence="4" id="KW-1185">Reference proteome</keyword>
<feature type="compositionally biased region" description="Low complexity" evidence="1">
    <location>
        <begin position="26"/>
        <end position="35"/>
    </location>
</feature>
<evidence type="ECO:0000313" key="4">
    <source>
        <dbReference type="Proteomes" id="UP000267251"/>
    </source>
</evidence>
<sequence length="201" mass="23217">MNLSPFVLLFILSILSLSAGAPSKHYFSSVSSNYSSDEETREDKDPHNYNTDHTPKQIDEIWKGEYHPDLSPENRKLLEEKDWEKTFCQHAKVVRGAFIHLSSQVRRGIITPPLDKALEQGILVAHGATSKLYSAVGWRGKWRSHFHMGYSAYQTLTEINDLNKEEKDKEIKHLNNASKDLNRQMKRSCWNHNYIPNHVLS</sequence>
<dbReference type="AlphaFoldDB" id="A0A4P9Y768"/>
<dbReference type="EMBL" id="KZ987806">
    <property type="protein sequence ID" value="RKP14662.1"/>
    <property type="molecule type" value="Genomic_DNA"/>
</dbReference>
<evidence type="ECO:0000313" key="3">
    <source>
        <dbReference type="EMBL" id="RKP14662.1"/>
    </source>
</evidence>
<dbReference type="Proteomes" id="UP000267251">
    <property type="component" value="Unassembled WGS sequence"/>
</dbReference>
<feature type="chain" id="PRO_5020358895" evidence="2">
    <location>
        <begin position="21"/>
        <end position="201"/>
    </location>
</feature>
<gene>
    <name evidence="3" type="ORF">BJ684DRAFT_15022</name>
</gene>
<feature type="region of interest" description="Disordered" evidence="1">
    <location>
        <begin position="26"/>
        <end position="54"/>
    </location>
</feature>
<protein>
    <submittedName>
        <fullName evidence="3">Uncharacterized protein</fullName>
    </submittedName>
</protein>
<evidence type="ECO:0000256" key="1">
    <source>
        <dbReference type="SAM" id="MobiDB-lite"/>
    </source>
</evidence>
<evidence type="ECO:0000256" key="2">
    <source>
        <dbReference type="SAM" id="SignalP"/>
    </source>
</evidence>
<feature type="signal peptide" evidence="2">
    <location>
        <begin position="1"/>
        <end position="20"/>
    </location>
</feature>
<accession>A0A4P9Y768</accession>